<name>A0A976MA62_THEOR</name>
<dbReference type="AlphaFoldDB" id="A0A976MA62"/>
<dbReference type="EMBL" id="CP056069">
    <property type="protein sequence ID" value="UKK00673.2"/>
    <property type="molecule type" value="Genomic_DNA"/>
</dbReference>
<proteinExistence type="predicted"/>
<gene>
    <name evidence="1" type="ORF">MACK_000747</name>
</gene>
<dbReference type="Proteomes" id="UP000244811">
    <property type="component" value="Chromosome 1"/>
</dbReference>
<evidence type="ECO:0000313" key="1">
    <source>
        <dbReference type="EMBL" id="UKK00673.2"/>
    </source>
</evidence>
<reference evidence="1" key="1">
    <citation type="submission" date="2022-07" db="EMBL/GenBank/DDBJ databases">
        <title>Evaluation of T. orientalis genome assembly methods using nanopore sequencing and analysis of variation between genomes.</title>
        <authorList>
            <person name="Yam J."/>
            <person name="Micallef M.L."/>
            <person name="Liu M."/>
            <person name="Djordjevic S.P."/>
            <person name="Bogema D.R."/>
            <person name="Jenkins C."/>
        </authorList>
    </citation>
    <scope>NUCLEOTIDE SEQUENCE</scope>
    <source>
        <strain evidence="1">Goon Nure</strain>
    </source>
</reference>
<protein>
    <submittedName>
        <fullName evidence="1">Uncharacterized protein</fullName>
    </submittedName>
</protein>
<organism evidence="1 2">
    <name type="scientific">Theileria orientalis</name>
    <dbReference type="NCBI Taxonomy" id="68886"/>
    <lineage>
        <taxon>Eukaryota</taxon>
        <taxon>Sar</taxon>
        <taxon>Alveolata</taxon>
        <taxon>Apicomplexa</taxon>
        <taxon>Aconoidasida</taxon>
        <taxon>Piroplasmida</taxon>
        <taxon>Theileriidae</taxon>
        <taxon>Theileria</taxon>
    </lineage>
</organism>
<accession>A0A976MA62</accession>
<sequence length="738" mass="87092">MKELDSPVSADDIKEELGENKGDEDVLLSNRMLHSILSLTSSAYTPNFFDIIPILYTIKDEVLTIKGNFAKEDKPENRITGKMRRISGIFMNNDRGEVERLLLSIPSSELDRLTQSTKYKTEVEATEAPIQIISLSRGFFTKVYELVVYPYLSQVSEEGFDTKYEGKLGFMDYVKSMYEKNKIYKEYDASQLYRFSIEEFDEVFTNYSVASKKEFDTSVFPKRMLESISQMTKCIKDLVYFNSCLLLLQQILGRKPNDLEILYSFVPEDKNEENQEEEQEKSDQNMLRNKLVDVINYSESEIGHRLDTFFLSFVELVLINFKKKLKSKSRYYRMMLKCVPDGISAMRSRMFVVHPRVMKALKKNFILDLFKLCYDEVKTSALKNSLPLHLPLGTFRLARKALKLRSCLSDIKKMVILEYKNDPRGYRNLDLVKFVKELAEKKTSSKLVDIKTYEEYVKGLLELERKFERRKGHKESNQFMKRQQQQRLLQETAAKILNVTVERVAEAIDAYRTKEVTATQKMPTYMRRRRGVITSDQPLSSYYGDMKEDEMYKDDFTTDYEEEEDYRRMMRKIAMEALDDRLTRMLFMSHKELFLDNKPDYEEVIAHLNIPKKTADFIVFTATLRCKEYEVWRIKLSLPDYHIRRPTSRVDALVPRLHRPGGTLPNPRLNEPVYVSDFNYDPIPLFPPHKQKKGKRDMFRRMKSIRPNLSTLNDLLMNYKRNYKEYEKILERSPLYSL</sequence>
<evidence type="ECO:0000313" key="2">
    <source>
        <dbReference type="Proteomes" id="UP000244811"/>
    </source>
</evidence>